<evidence type="ECO:0000313" key="2">
    <source>
        <dbReference type="Proteomes" id="UP000649604"/>
    </source>
</evidence>
<name>A0A9D5JSH8_9BACT</name>
<accession>A0A9D5JSH8</accession>
<protein>
    <submittedName>
        <fullName evidence="1">Uncharacterized protein</fullName>
    </submittedName>
</protein>
<dbReference type="Proteomes" id="UP000649604">
    <property type="component" value="Unassembled WGS sequence"/>
</dbReference>
<evidence type="ECO:0000313" key="1">
    <source>
        <dbReference type="EMBL" id="MBD3323447.1"/>
    </source>
</evidence>
<organism evidence="1 2">
    <name type="scientific">candidate division KSB3 bacterium</name>
    <dbReference type="NCBI Taxonomy" id="2044937"/>
    <lineage>
        <taxon>Bacteria</taxon>
        <taxon>candidate division KSB3</taxon>
    </lineage>
</organism>
<proteinExistence type="predicted"/>
<dbReference type="AlphaFoldDB" id="A0A9D5JSH8"/>
<gene>
    <name evidence="1" type="ORF">GF339_02615</name>
</gene>
<reference evidence="1" key="1">
    <citation type="submission" date="2019-11" db="EMBL/GenBank/DDBJ databases">
        <title>Microbial mats filling the niche in hypersaline microbial mats.</title>
        <authorList>
            <person name="Wong H.L."/>
            <person name="Macleod F.I."/>
            <person name="White R.A. III"/>
            <person name="Burns B.P."/>
        </authorList>
    </citation>
    <scope>NUCLEOTIDE SEQUENCE</scope>
    <source>
        <strain evidence="1">Rbin_158</strain>
    </source>
</reference>
<sequence length="236" mass="27068">MPPTRPANANAYWEQIERYFTQKRGSALILSPKDWPLVASWQERGLTLDVIFEGIDNAFTRLAEQSSAASSPPIRTLTACARDVEAAWDAWKERHPEWAQQEQQHARAADCRKLAAKLRSTAHQLRTCADQEHYRWIRDPLLATSDSLDAQIPRLEHVQDDKELTAIRARIRDLEHQLTAQLEQTIDAETRQRLSAKAAARLASHKHDMSDAIYQETLRIAFLQELHEAYPLPSFI</sequence>
<dbReference type="EMBL" id="WJJP01000077">
    <property type="protein sequence ID" value="MBD3323447.1"/>
    <property type="molecule type" value="Genomic_DNA"/>
</dbReference>
<comment type="caution">
    <text evidence="1">The sequence shown here is derived from an EMBL/GenBank/DDBJ whole genome shotgun (WGS) entry which is preliminary data.</text>
</comment>